<dbReference type="OrthoDB" id="9810556at2"/>
<feature type="transmembrane region" description="Helical" evidence="5">
    <location>
        <begin position="224"/>
        <end position="245"/>
    </location>
</feature>
<evidence type="ECO:0000256" key="5">
    <source>
        <dbReference type="SAM" id="Phobius"/>
    </source>
</evidence>
<dbReference type="RefSeq" id="WP_085467781.1">
    <property type="nucleotide sequence ID" value="NZ_FXBL01000004.1"/>
</dbReference>
<evidence type="ECO:0000256" key="1">
    <source>
        <dbReference type="ARBA" id="ARBA00004141"/>
    </source>
</evidence>
<evidence type="ECO:0000256" key="4">
    <source>
        <dbReference type="ARBA" id="ARBA00023136"/>
    </source>
</evidence>
<dbReference type="GO" id="GO:0016020">
    <property type="term" value="C:membrane"/>
    <property type="evidence" value="ECO:0007669"/>
    <property type="project" value="UniProtKB-SubCell"/>
</dbReference>
<feature type="transmembrane region" description="Helical" evidence="5">
    <location>
        <begin position="257"/>
        <end position="276"/>
    </location>
</feature>
<evidence type="ECO:0000313" key="7">
    <source>
        <dbReference type="EMBL" id="SMH50332.1"/>
    </source>
</evidence>
<keyword evidence="2 5" id="KW-0812">Transmembrane</keyword>
<evidence type="ECO:0000313" key="8">
    <source>
        <dbReference type="Proteomes" id="UP000193083"/>
    </source>
</evidence>
<sequence length="312" mass="32544">MSLASPAKPQAPSMTARMWALLFLLGIIWGGSFFSVSIAVKEIPPLTLVLLRVAIAAAALHLYLLARGPSFALARPYAGWFVLLALLNNVVPFSLMFIGQTAIGAGLASVLNATTPFWTLILVGLVFRMEKPGLNKLLGVVIGIAGTAVMIGPGLAAGIGGPVWAKLALIGTALSYAFSFIVSRRFAALPPILVATGQLTASTVMMIPIALYSDGFDGFLHASAGAWTATLALALVATAFAYLIFFELIRTAGQSNTSLVTMITPVSAVLLGAVFLGERLELFELAGMALIGLGLVTIDGRLFSRRKAAAPA</sequence>
<comment type="subcellular location">
    <subcellularLocation>
        <location evidence="1">Membrane</location>
        <topology evidence="1">Multi-pass membrane protein</topology>
    </subcellularLocation>
</comment>
<keyword evidence="4 5" id="KW-0472">Membrane</keyword>
<dbReference type="AlphaFoldDB" id="A0A1X7PGB1"/>
<feature type="transmembrane region" description="Helical" evidence="5">
    <location>
        <begin position="189"/>
        <end position="212"/>
    </location>
</feature>
<evidence type="ECO:0000256" key="3">
    <source>
        <dbReference type="ARBA" id="ARBA00022989"/>
    </source>
</evidence>
<feature type="transmembrane region" description="Helical" evidence="5">
    <location>
        <begin position="21"/>
        <end position="40"/>
    </location>
</feature>
<reference evidence="7 8" key="1">
    <citation type="submission" date="2017-04" db="EMBL/GenBank/DDBJ databases">
        <authorList>
            <person name="Afonso C.L."/>
            <person name="Miller P.J."/>
            <person name="Scott M.A."/>
            <person name="Spackman E."/>
            <person name="Goraichik I."/>
            <person name="Dimitrov K.M."/>
            <person name="Suarez D.L."/>
            <person name="Swayne D.E."/>
        </authorList>
    </citation>
    <scope>NUCLEOTIDE SEQUENCE [LARGE SCALE GENOMIC DNA]</scope>
    <source>
        <strain evidence="7 8">B5P</strain>
    </source>
</reference>
<dbReference type="Pfam" id="PF00892">
    <property type="entry name" value="EamA"/>
    <property type="match status" value="2"/>
</dbReference>
<dbReference type="SUPFAM" id="SSF103481">
    <property type="entry name" value="Multidrug resistance efflux transporter EmrE"/>
    <property type="match status" value="2"/>
</dbReference>
<dbReference type="Proteomes" id="UP000193083">
    <property type="component" value="Unassembled WGS sequence"/>
</dbReference>
<feature type="transmembrane region" description="Helical" evidence="5">
    <location>
        <begin position="77"/>
        <end position="97"/>
    </location>
</feature>
<organism evidence="7 8">
    <name type="scientific">Mesorhizobium australicum</name>
    <dbReference type="NCBI Taxonomy" id="536018"/>
    <lineage>
        <taxon>Bacteria</taxon>
        <taxon>Pseudomonadati</taxon>
        <taxon>Pseudomonadota</taxon>
        <taxon>Alphaproteobacteria</taxon>
        <taxon>Hyphomicrobiales</taxon>
        <taxon>Phyllobacteriaceae</taxon>
        <taxon>Mesorhizobium</taxon>
    </lineage>
</organism>
<dbReference type="PANTHER" id="PTHR32322:SF9">
    <property type="entry name" value="AMINO-ACID METABOLITE EFFLUX PUMP-RELATED"/>
    <property type="match status" value="1"/>
</dbReference>
<feature type="transmembrane region" description="Helical" evidence="5">
    <location>
        <begin position="163"/>
        <end position="182"/>
    </location>
</feature>
<proteinExistence type="predicted"/>
<feature type="transmembrane region" description="Helical" evidence="5">
    <location>
        <begin position="103"/>
        <end position="125"/>
    </location>
</feature>
<dbReference type="InterPro" id="IPR037185">
    <property type="entry name" value="EmrE-like"/>
</dbReference>
<accession>A0A1X7PGB1</accession>
<dbReference type="InterPro" id="IPR050638">
    <property type="entry name" value="AA-Vitamin_Transporters"/>
</dbReference>
<gene>
    <name evidence="7" type="ORF">SAMN02982922_4128</name>
</gene>
<protein>
    <submittedName>
        <fullName evidence="7">EamA-like transporter family protein</fullName>
    </submittedName>
</protein>
<feature type="domain" description="EamA" evidence="6">
    <location>
        <begin position="165"/>
        <end position="297"/>
    </location>
</feature>
<dbReference type="PANTHER" id="PTHR32322">
    <property type="entry name" value="INNER MEMBRANE TRANSPORTER"/>
    <property type="match status" value="1"/>
</dbReference>
<dbReference type="InterPro" id="IPR000620">
    <property type="entry name" value="EamA_dom"/>
</dbReference>
<name>A0A1X7PGB1_9HYPH</name>
<keyword evidence="8" id="KW-1185">Reference proteome</keyword>
<feature type="transmembrane region" description="Helical" evidence="5">
    <location>
        <begin position="46"/>
        <end position="65"/>
    </location>
</feature>
<evidence type="ECO:0000259" key="6">
    <source>
        <dbReference type="Pfam" id="PF00892"/>
    </source>
</evidence>
<feature type="transmembrane region" description="Helical" evidence="5">
    <location>
        <begin position="137"/>
        <end position="157"/>
    </location>
</feature>
<evidence type="ECO:0000256" key="2">
    <source>
        <dbReference type="ARBA" id="ARBA00022692"/>
    </source>
</evidence>
<keyword evidence="3 5" id="KW-1133">Transmembrane helix</keyword>
<dbReference type="EMBL" id="FXBL01000004">
    <property type="protein sequence ID" value="SMH50332.1"/>
    <property type="molecule type" value="Genomic_DNA"/>
</dbReference>
<feature type="domain" description="EamA" evidence="6">
    <location>
        <begin position="21"/>
        <end position="151"/>
    </location>
</feature>
<feature type="transmembrane region" description="Helical" evidence="5">
    <location>
        <begin position="282"/>
        <end position="298"/>
    </location>
</feature>